<dbReference type="EMBL" id="CAUYUJ010016775">
    <property type="protein sequence ID" value="CAK0868722.1"/>
    <property type="molecule type" value="Genomic_DNA"/>
</dbReference>
<evidence type="ECO:0000256" key="1">
    <source>
        <dbReference type="ARBA" id="ARBA00022837"/>
    </source>
</evidence>
<sequence length="195" mass="22507">MVSLFELMLANWPPICRMMMETMHEFWSVFALGYKLFMGVAVIGVIMGVFTQETFRAADTDDQIMMRRKAFQARTQRLKMKKLFEGMISYNENVDVTMFDRFLKTPDIRFWMQAQDYDVNDASLLFYLIDKDGDGTLTVDELIDGMAALKGAARNLDVKVLMRQSRFGALQGQLKRSNSRMSARDSLRVVQSSFD</sequence>
<dbReference type="SUPFAM" id="SSF47473">
    <property type="entry name" value="EF-hand"/>
    <property type="match status" value="1"/>
</dbReference>
<protein>
    <recommendedName>
        <fullName evidence="3">EF-hand domain-containing protein</fullName>
    </recommendedName>
</protein>
<evidence type="ECO:0000313" key="5">
    <source>
        <dbReference type="Proteomes" id="UP001189429"/>
    </source>
</evidence>
<keyword evidence="1" id="KW-0106">Calcium</keyword>
<dbReference type="PROSITE" id="PS00018">
    <property type="entry name" value="EF_HAND_1"/>
    <property type="match status" value="1"/>
</dbReference>
<dbReference type="Proteomes" id="UP001189429">
    <property type="component" value="Unassembled WGS sequence"/>
</dbReference>
<dbReference type="InterPro" id="IPR011992">
    <property type="entry name" value="EF-hand-dom_pair"/>
</dbReference>
<organism evidence="4 5">
    <name type="scientific">Prorocentrum cordatum</name>
    <dbReference type="NCBI Taxonomy" id="2364126"/>
    <lineage>
        <taxon>Eukaryota</taxon>
        <taxon>Sar</taxon>
        <taxon>Alveolata</taxon>
        <taxon>Dinophyceae</taxon>
        <taxon>Prorocentrales</taxon>
        <taxon>Prorocentraceae</taxon>
        <taxon>Prorocentrum</taxon>
    </lineage>
</organism>
<keyword evidence="2" id="KW-0472">Membrane</keyword>
<evidence type="ECO:0000259" key="3">
    <source>
        <dbReference type="PROSITE" id="PS50222"/>
    </source>
</evidence>
<keyword evidence="5" id="KW-1185">Reference proteome</keyword>
<name>A0ABN9V7Y3_9DINO</name>
<feature type="transmembrane region" description="Helical" evidence="2">
    <location>
        <begin position="27"/>
        <end position="50"/>
    </location>
</feature>
<keyword evidence="2" id="KW-0812">Transmembrane</keyword>
<accession>A0ABN9V7Y3</accession>
<dbReference type="InterPro" id="IPR002048">
    <property type="entry name" value="EF_hand_dom"/>
</dbReference>
<gene>
    <name evidence="4" type="ORF">PCOR1329_LOCUS55297</name>
</gene>
<evidence type="ECO:0000256" key="2">
    <source>
        <dbReference type="SAM" id="Phobius"/>
    </source>
</evidence>
<proteinExistence type="predicted"/>
<dbReference type="PROSITE" id="PS50222">
    <property type="entry name" value="EF_HAND_2"/>
    <property type="match status" value="1"/>
</dbReference>
<dbReference type="InterPro" id="IPR018247">
    <property type="entry name" value="EF_Hand_1_Ca_BS"/>
</dbReference>
<comment type="caution">
    <text evidence="4">The sequence shown here is derived from an EMBL/GenBank/DDBJ whole genome shotgun (WGS) entry which is preliminary data.</text>
</comment>
<reference evidence="4" key="1">
    <citation type="submission" date="2023-10" db="EMBL/GenBank/DDBJ databases">
        <authorList>
            <person name="Chen Y."/>
            <person name="Shah S."/>
            <person name="Dougan E. K."/>
            <person name="Thang M."/>
            <person name="Chan C."/>
        </authorList>
    </citation>
    <scope>NUCLEOTIDE SEQUENCE [LARGE SCALE GENOMIC DNA]</scope>
</reference>
<dbReference type="Gene3D" id="1.10.238.10">
    <property type="entry name" value="EF-hand"/>
    <property type="match status" value="1"/>
</dbReference>
<keyword evidence="2" id="KW-1133">Transmembrane helix</keyword>
<feature type="domain" description="EF-hand" evidence="3">
    <location>
        <begin position="117"/>
        <end position="152"/>
    </location>
</feature>
<evidence type="ECO:0000313" key="4">
    <source>
        <dbReference type="EMBL" id="CAK0868722.1"/>
    </source>
</evidence>